<dbReference type="InterPro" id="IPR032710">
    <property type="entry name" value="NTF2-like_dom_sf"/>
</dbReference>
<keyword evidence="3" id="KW-1185">Reference proteome</keyword>
<evidence type="ECO:0000259" key="1">
    <source>
        <dbReference type="Pfam" id="PF13577"/>
    </source>
</evidence>
<dbReference type="Proteomes" id="UP001597045">
    <property type="component" value="Unassembled WGS sequence"/>
</dbReference>
<dbReference type="EMBL" id="JBHTIS010004332">
    <property type="protein sequence ID" value="MFD1052334.1"/>
    <property type="molecule type" value="Genomic_DNA"/>
</dbReference>
<name>A0ABW3MRT6_9PSEU</name>
<dbReference type="Gene3D" id="3.10.450.50">
    <property type="match status" value="1"/>
</dbReference>
<sequence length="131" mass="14558">MSDTTIHLFFRAVDTRDWDTVAATLADQVTLDYTSLFGGEVETLTPDEITGRWRGLLPGFDATMHMLGPLVDDGDTVRCNVRAYHHIDGRTWMVAGWYTLHIVQSATGARIAGIRIESSYEEGGRDLVELA</sequence>
<reference evidence="3" key="1">
    <citation type="journal article" date="2019" name="Int. J. Syst. Evol. Microbiol.">
        <title>The Global Catalogue of Microorganisms (GCM) 10K type strain sequencing project: providing services to taxonomists for standard genome sequencing and annotation.</title>
        <authorList>
            <consortium name="The Broad Institute Genomics Platform"/>
            <consortium name="The Broad Institute Genome Sequencing Center for Infectious Disease"/>
            <person name="Wu L."/>
            <person name="Ma J."/>
        </authorList>
    </citation>
    <scope>NUCLEOTIDE SEQUENCE [LARGE SCALE GENOMIC DNA]</scope>
    <source>
        <strain evidence="3">JCM 31486</strain>
    </source>
</reference>
<accession>A0ABW3MRT6</accession>
<dbReference type="InterPro" id="IPR037401">
    <property type="entry name" value="SnoaL-like"/>
</dbReference>
<evidence type="ECO:0000313" key="3">
    <source>
        <dbReference type="Proteomes" id="UP001597045"/>
    </source>
</evidence>
<feature type="non-terminal residue" evidence="2">
    <location>
        <position position="131"/>
    </location>
</feature>
<gene>
    <name evidence="2" type="ORF">ACFQ1S_45520</name>
</gene>
<organism evidence="2 3">
    <name type="scientific">Kibdelosporangium lantanae</name>
    <dbReference type="NCBI Taxonomy" id="1497396"/>
    <lineage>
        <taxon>Bacteria</taxon>
        <taxon>Bacillati</taxon>
        <taxon>Actinomycetota</taxon>
        <taxon>Actinomycetes</taxon>
        <taxon>Pseudonocardiales</taxon>
        <taxon>Pseudonocardiaceae</taxon>
        <taxon>Kibdelosporangium</taxon>
    </lineage>
</organism>
<dbReference type="Pfam" id="PF13577">
    <property type="entry name" value="SnoaL_4"/>
    <property type="match status" value="1"/>
</dbReference>
<dbReference type="SUPFAM" id="SSF54427">
    <property type="entry name" value="NTF2-like"/>
    <property type="match status" value="1"/>
</dbReference>
<proteinExistence type="predicted"/>
<evidence type="ECO:0000313" key="2">
    <source>
        <dbReference type="EMBL" id="MFD1052334.1"/>
    </source>
</evidence>
<feature type="domain" description="SnoaL-like" evidence="1">
    <location>
        <begin position="6"/>
        <end position="112"/>
    </location>
</feature>
<comment type="caution">
    <text evidence="2">The sequence shown here is derived from an EMBL/GenBank/DDBJ whole genome shotgun (WGS) entry which is preliminary data.</text>
</comment>
<protein>
    <submittedName>
        <fullName evidence="2">Nuclear transport factor 2 family protein</fullName>
    </submittedName>
</protein>